<evidence type="ECO:0000313" key="3">
    <source>
        <dbReference type="EMBL" id="ORZ25975.1"/>
    </source>
</evidence>
<dbReference type="InterPro" id="IPR013087">
    <property type="entry name" value="Znf_C2H2_type"/>
</dbReference>
<dbReference type="AlphaFoldDB" id="A0A1X2J2F4"/>
<sequence length="87" mass="10165">MPPQTNNSYYSSSKIYWPLNKIEEDSLAATTTHTSDTALFQHRDSTISIFPYKTGYRRSSSGFRCTFCRRRFHSIGNLANHQQLYQH</sequence>
<dbReference type="Proteomes" id="UP000193560">
    <property type="component" value="Unassembled WGS sequence"/>
</dbReference>
<dbReference type="PROSITE" id="PS50157">
    <property type="entry name" value="ZINC_FINGER_C2H2_2"/>
    <property type="match status" value="1"/>
</dbReference>
<evidence type="ECO:0000259" key="2">
    <source>
        <dbReference type="PROSITE" id="PS50157"/>
    </source>
</evidence>
<name>A0A1X2J2F4_9FUNG</name>
<dbReference type="OrthoDB" id="2283484at2759"/>
<keyword evidence="1" id="KW-0479">Metal-binding</keyword>
<keyword evidence="1" id="KW-0863">Zinc-finger</keyword>
<dbReference type="EMBL" id="MCGE01000001">
    <property type="protein sequence ID" value="ORZ25975.1"/>
    <property type="molecule type" value="Genomic_DNA"/>
</dbReference>
<proteinExistence type="predicted"/>
<accession>A0A1X2J2F4</accession>
<feature type="domain" description="C2H2-type" evidence="2">
    <location>
        <begin position="63"/>
        <end position="87"/>
    </location>
</feature>
<keyword evidence="4" id="KW-1185">Reference proteome</keyword>
<keyword evidence="1" id="KW-0862">Zinc</keyword>
<comment type="caution">
    <text evidence="3">The sequence shown here is derived from an EMBL/GenBank/DDBJ whole genome shotgun (WGS) entry which is preliminary data.</text>
</comment>
<dbReference type="PROSITE" id="PS00028">
    <property type="entry name" value="ZINC_FINGER_C2H2_1"/>
    <property type="match status" value="1"/>
</dbReference>
<evidence type="ECO:0000313" key="4">
    <source>
        <dbReference type="Proteomes" id="UP000193560"/>
    </source>
</evidence>
<gene>
    <name evidence="3" type="ORF">BCR42DRAFT_401350</name>
</gene>
<reference evidence="3 4" key="1">
    <citation type="submission" date="2016-07" db="EMBL/GenBank/DDBJ databases">
        <title>Pervasive Adenine N6-methylation of Active Genes in Fungi.</title>
        <authorList>
            <consortium name="DOE Joint Genome Institute"/>
            <person name="Mondo S.J."/>
            <person name="Dannebaum R.O."/>
            <person name="Kuo R.C."/>
            <person name="Labutti K."/>
            <person name="Haridas S."/>
            <person name="Kuo A."/>
            <person name="Salamov A."/>
            <person name="Ahrendt S.R."/>
            <person name="Lipzen A."/>
            <person name="Sullivan W."/>
            <person name="Andreopoulos W.B."/>
            <person name="Clum A."/>
            <person name="Lindquist E."/>
            <person name="Daum C."/>
            <person name="Ramamoorthy G.K."/>
            <person name="Gryganskyi A."/>
            <person name="Culley D."/>
            <person name="Magnuson J.K."/>
            <person name="James T.Y."/>
            <person name="O'Malley M.A."/>
            <person name="Stajich J.E."/>
            <person name="Spatafora J.W."/>
            <person name="Visel A."/>
            <person name="Grigoriev I.V."/>
        </authorList>
    </citation>
    <scope>NUCLEOTIDE SEQUENCE [LARGE SCALE GENOMIC DNA]</scope>
    <source>
        <strain evidence="3 4">NRRL 1336</strain>
    </source>
</reference>
<protein>
    <recommendedName>
        <fullName evidence="2">C2H2-type domain-containing protein</fullName>
    </recommendedName>
</protein>
<dbReference type="GO" id="GO:0008270">
    <property type="term" value="F:zinc ion binding"/>
    <property type="evidence" value="ECO:0007669"/>
    <property type="project" value="UniProtKB-KW"/>
</dbReference>
<evidence type="ECO:0000256" key="1">
    <source>
        <dbReference type="PROSITE-ProRule" id="PRU00042"/>
    </source>
</evidence>
<organism evidence="3 4">
    <name type="scientific">Absidia repens</name>
    <dbReference type="NCBI Taxonomy" id="90262"/>
    <lineage>
        <taxon>Eukaryota</taxon>
        <taxon>Fungi</taxon>
        <taxon>Fungi incertae sedis</taxon>
        <taxon>Mucoromycota</taxon>
        <taxon>Mucoromycotina</taxon>
        <taxon>Mucoromycetes</taxon>
        <taxon>Mucorales</taxon>
        <taxon>Cunninghamellaceae</taxon>
        <taxon>Absidia</taxon>
    </lineage>
</organism>